<dbReference type="SMART" id="SM00906">
    <property type="entry name" value="Fungal_trans"/>
    <property type="match status" value="1"/>
</dbReference>
<organism evidence="6 7">
    <name type="scientific">Hortaea werneckii</name>
    <name type="common">Black yeast</name>
    <name type="synonym">Cladosporium werneckii</name>
    <dbReference type="NCBI Taxonomy" id="91943"/>
    <lineage>
        <taxon>Eukaryota</taxon>
        <taxon>Fungi</taxon>
        <taxon>Dikarya</taxon>
        <taxon>Ascomycota</taxon>
        <taxon>Pezizomycotina</taxon>
        <taxon>Dothideomycetes</taxon>
        <taxon>Dothideomycetidae</taxon>
        <taxon>Mycosphaerellales</taxon>
        <taxon>Teratosphaeriaceae</taxon>
        <taxon>Hortaea</taxon>
    </lineage>
</organism>
<feature type="region of interest" description="Disordered" evidence="4">
    <location>
        <begin position="612"/>
        <end position="639"/>
    </location>
</feature>
<feature type="compositionally biased region" description="Basic and acidic residues" evidence="4">
    <location>
        <begin position="612"/>
        <end position="627"/>
    </location>
</feature>
<dbReference type="CDD" id="cd00067">
    <property type="entry name" value="GAL4"/>
    <property type="match status" value="1"/>
</dbReference>
<protein>
    <recommendedName>
        <fullName evidence="5">Zn(2)-C6 fungal-type domain-containing protein</fullName>
    </recommendedName>
</protein>
<dbReference type="AlphaFoldDB" id="A0A3M7C3F5"/>
<proteinExistence type="predicted"/>
<feature type="region of interest" description="Disordered" evidence="4">
    <location>
        <begin position="114"/>
        <end position="141"/>
    </location>
</feature>
<evidence type="ECO:0000256" key="4">
    <source>
        <dbReference type="SAM" id="MobiDB-lite"/>
    </source>
</evidence>
<evidence type="ECO:0000313" key="6">
    <source>
        <dbReference type="EMBL" id="RMY46177.1"/>
    </source>
</evidence>
<dbReference type="Proteomes" id="UP000270230">
    <property type="component" value="Unassembled WGS sequence"/>
</dbReference>
<dbReference type="InterPro" id="IPR050613">
    <property type="entry name" value="Sec_Metabolite_Reg"/>
</dbReference>
<gene>
    <name evidence="6" type="ORF">D0865_09449</name>
</gene>
<dbReference type="Pfam" id="PF04082">
    <property type="entry name" value="Fungal_trans"/>
    <property type="match status" value="1"/>
</dbReference>
<evidence type="ECO:0000313" key="7">
    <source>
        <dbReference type="Proteomes" id="UP000270230"/>
    </source>
</evidence>
<dbReference type="GO" id="GO:0008270">
    <property type="term" value="F:zinc ion binding"/>
    <property type="evidence" value="ECO:0007669"/>
    <property type="project" value="InterPro"/>
</dbReference>
<comment type="caution">
    <text evidence="6">The sequence shown here is derived from an EMBL/GenBank/DDBJ whole genome shotgun (WGS) entry which is preliminary data.</text>
</comment>
<accession>A0A3M7C3F5</accession>
<dbReference type="OrthoDB" id="2269373at2759"/>
<comment type="subcellular location">
    <subcellularLocation>
        <location evidence="1">Nucleus</location>
    </subcellularLocation>
</comment>
<dbReference type="EMBL" id="QWIN01000863">
    <property type="protein sequence ID" value="RMY46177.1"/>
    <property type="molecule type" value="Genomic_DNA"/>
</dbReference>
<dbReference type="SMART" id="SM00066">
    <property type="entry name" value="GAL4"/>
    <property type="match status" value="1"/>
</dbReference>
<evidence type="ECO:0000259" key="5">
    <source>
        <dbReference type="PROSITE" id="PS50048"/>
    </source>
</evidence>
<dbReference type="SUPFAM" id="SSF57701">
    <property type="entry name" value="Zn2/Cys6 DNA-binding domain"/>
    <property type="match status" value="1"/>
</dbReference>
<dbReference type="InterPro" id="IPR036864">
    <property type="entry name" value="Zn2-C6_fun-type_DNA-bd_sf"/>
</dbReference>
<feature type="region of interest" description="Disordered" evidence="4">
    <location>
        <begin position="49"/>
        <end position="96"/>
    </location>
</feature>
<evidence type="ECO:0000256" key="2">
    <source>
        <dbReference type="ARBA" id="ARBA00022723"/>
    </source>
</evidence>
<dbReference type="CDD" id="cd12148">
    <property type="entry name" value="fungal_TF_MHR"/>
    <property type="match status" value="1"/>
</dbReference>
<dbReference type="PANTHER" id="PTHR31001">
    <property type="entry name" value="UNCHARACTERIZED TRANSCRIPTIONAL REGULATORY PROTEIN"/>
    <property type="match status" value="1"/>
</dbReference>
<sequence length="698" mass="76944">MYSVPAFMDNTPAKRDNTTPSCAVCQRRKVKCTRNYPCGPCQKSGLECSFPPPKPAAARSRVGGKRKRDSEDGRGQLQQSQASITSPLTPGNTARLVADGNGYRYVNNHLWNTLPTSSSTPHSAPHPSHARTPDGRDGDSIYESAVQLGSEIVSGRGGEQVESRIPSAATPGNRFLFPQPSYHLEARAREIVQPSAAQVIQLWQAYLSNVDPIMKVFHAPSVQQMVLGQIGKASMEPSGQALMSSIYLVTTVSLTEEECQTTLQETRAELISKFRMAAEDALSVAGFVTTSDIVVLRAFVLYLAALRSLGETSFVWSMTGLAIRVAGSMGLARDGSMLGLPPFECEMRRRLWWAIVYLDARTAELVGQDGDLLMQNYDVKLPSNVNDSELFPSMQRLPEHRAAATDAVYVLLRATVAYCLRTLPRENGPNGTWSRMRAPNVPVAEKLGILEATERKFEDEILRYCDPTVPLQRICINSACTFLVKMRLVSGLPYSTGPAQEKLENGYSDDVFQLSFRIMELQLELWTEPGMQKWRWHWQGQFQWYAFAELLRQTRLRKCDGLTTKAWAMIHNVFQIIVPTLEVGSKSPLLNGLKTLLNAASSSCRVASDNRLNGEVRSSERSLDETRPPSAQSAAPPVFGQGYGSAPHDALLPGISNARGHLQEGSAAAVDPALVLDYGAIDWDEFDRLTNELCGQKN</sequence>
<dbReference type="GO" id="GO:0003677">
    <property type="term" value="F:DNA binding"/>
    <property type="evidence" value="ECO:0007669"/>
    <property type="project" value="InterPro"/>
</dbReference>
<reference evidence="6 7" key="1">
    <citation type="journal article" date="2018" name="BMC Genomics">
        <title>Genomic evidence for intraspecific hybridization in a clonal and extremely halotolerant yeast.</title>
        <authorList>
            <person name="Gostincar C."/>
            <person name="Stajich J.E."/>
            <person name="Zupancic J."/>
            <person name="Zalar P."/>
            <person name="Gunde-Cimerman N."/>
        </authorList>
    </citation>
    <scope>NUCLEOTIDE SEQUENCE [LARGE SCALE GENOMIC DNA]</scope>
    <source>
        <strain evidence="6 7">EXF-151</strain>
    </source>
</reference>
<evidence type="ECO:0000256" key="1">
    <source>
        <dbReference type="ARBA" id="ARBA00004123"/>
    </source>
</evidence>
<feature type="domain" description="Zn(2)-C6 fungal-type" evidence="5">
    <location>
        <begin position="21"/>
        <end position="50"/>
    </location>
</feature>
<dbReference type="PANTHER" id="PTHR31001:SF85">
    <property type="entry name" value="ZN(II)2CYS6 TRANSCRIPTION FACTOR (EUROFUNG)"/>
    <property type="match status" value="1"/>
</dbReference>
<keyword evidence="2" id="KW-0479">Metal-binding</keyword>
<dbReference type="InterPro" id="IPR001138">
    <property type="entry name" value="Zn2Cys6_DnaBD"/>
</dbReference>
<dbReference type="PROSITE" id="PS50048">
    <property type="entry name" value="ZN2_CY6_FUNGAL_2"/>
    <property type="match status" value="1"/>
</dbReference>
<dbReference type="Pfam" id="PF00172">
    <property type="entry name" value="Zn_clus"/>
    <property type="match status" value="1"/>
</dbReference>
<dbReference type="GO" id="GO:0005634">
    <property type="term" value="C:nucleus"/>
    <property type="evidence" value="ECO:0007669"/>
    <property type="project" value="UniProtKB-SubCell"/>
</dbReference>
<keyword evidence="3" id="KW-0539">Nucleus</keyword>
<name>A0A3M7C3F5_HORWE</name>
<feature type="compositionally biased region" description="Low complexity" evidence="4">
    <location>
        <begin position="115"/>
        <end position="127"/>
    </location>
</feature>
<evidence type="ECO:0000256" key="3">
    <source>
        <dbReference type="ARBA" id="ARBA00023242"/>
    </source>
</evidence>
<dbReference type="InterPro" id="IPR007219">
    <property type="entry name" value="XnlR_reg_dom"/>
</dbReference>
<dbReference type="GO" id="GO:0000981">
    <property type="term" value="F:DNA-binding transcription factor activity, RNA polymerase II-specific"/>
    <property type="evidence" value="ECO:0007669"/>
    <property type="project" value="InterPro"/>
</dbReference>
<dbReference type="Gene3D" id="4.10.240.10">
    <property type="entry name" value="Zn(2)-C6 fungal-type DNA-binding domain"/>
    <property type="match status" value="1"/>
</dbReference>
<dbReference type="GO" id="GO:0006351">
    <property type="term" value="P:DNA-templated transcription"/>
    <property type="evidence" value="ECO:0007669"/>
    <property type="project" value="InterPro"/>
</dbReference>
<feature type="compositionally biased region" description="Polar residues" evidence="4">
    <location>
        <begin position="76"/>
        <end position="92"/>
    </location>
</feature>